<dbReference type="PANTHER" id="PTHR21068:SF43">
    <property type="entry name" value="SPARTIN"/>
    <property type="match status" value="1"/>
</dbReference>
<dbReference type="Proteomes" id="UP000327468">
    <property type="component" value="Chromosome 17"/>
</dbReference>
<proteinExistence type="predicted"/>
<feature type="domain" description="Senescence" evidence="2">
    <location>
        <begin position="343"/>
        <end position="535"/>
    </location>
</feature>
<protein>
    <recommendedName>
        <fullName evidence="2">Senescence domain-containing protein</fullName>
    </recommendedName>
</protein>
<organism evidence="3 4">
    <name type="scientific">Pangasianodon hypophthalmus</name>
    <name type="common">Striped catfish</name>
    <name type="synonym">Helicophagus hypophthalmus</name>
    <dbReference type="NCBI Taxonomy" id="310915"/>
    <lineage>
        <taxon>Eukaryota</taxon>
        <taxon>Metazoa</taxon>
        <taxon>Chordata</taxon>
        <taxon>Craniata</taxon>
        <taxon>Vertebrata</taxon>
        <taxon>Euteleostomi</taxon>
        <taxon>Actinopterygii</taxon>
        <taxon>Neopterygii</taxon>
        <taxon>Teleostei</taxon>
        <taxon>Ostariophysi</taxon>
        <taxon>Siluriformes</taxon>
        <taxon>Pangasiidae</taxon>
        <taxon>Pangasianodon</taxon>
    </lineage>
</organism>
<gene>
    <name evidence="3" type="ORF">PHYPO_G00079420</name>
</gene>
<feature type="compositionally biased region" description="Basic and acidic residues" evidence="1">
    <location>
        <begin position="550"/>
        <end position="562"/>
    </location>
</feature>
<dbReference type="InterPro" id="IPR009686">
    <property type="entry name" value="Senescence/spartin_C"/>
</dbReference>
<sequence length="562" mass="59940">MDTPDPVKLKRHYEKALECLNAGILEDYMGNKDRAIVLYRLGRRHLLQCLEMASDQNVAQQVPVKVNEMLSSINTRLAALESASATGPSGTQNCYQVLMKSLGTASIHTDRTLASKPYGGAPCLPLSPAIASDMPWDLPPAYTPQRTAGNASISHSKRMTCPSLSTSQLVSHHQGVLFFLPHGVQIFFVTPDGQVSAPSYPGYLRITLNSSQHYDSDDSRDTRHPLAYLQVCDWHYPLFPDLPVLLSDTGVFTFPDTMAAVPGSCVGVVLSSELPAVDRARFREHLSVFTQLRVQSAEDNGADEATGRNINLNTEALVNPSDDTALGKEEKILPGWSEKMSQSITSGASWLSRGLVQGGEATGKAIHNGAIKLREHITPEETPAEVSPGVTTGLRVAQQATGGAVKVSRFLVNGLSTVVGLVGKEITPHVKKHGTKLIPESLKSNKGACTNMTGAKVVAASSVNGLSTIWSGLGTAAKTIGKSASSETVLTVKHKYGNQAGKAADSAIQSVTNVGVTAFNMDNIALKAVLNCAGKQMSKASTAEDQTLNPEKRAKGKMCEKK</sequence>
<dbReference type="Gene3D" id="1.20.58.80">
    <property type="entry name" value="Phosphotransferase system, lactose/cellobiose-type IIA subunit"/>
    <property type="match status" value="1"/>
</dbReference>
<dbReference type="AlphaFoldDB" id="A0A5N5LMY3"/>
<evidence type="ECO:0000256" key="1">
    <source>
        <dbReference type="SAM" id="MobiDB-lite"/>
    </source>
</evidence>
<feature type="region of interest" description="Disordered" evidence="1">
    <location>
        <begin position="539"/>
        <end position="562"/>
    </location>
</feature>
<name>A0A5N5LMY3_PANHP</name>
<dbReference type="PANTHER" id="PTHR21068">
    <property type="entry name" value="SPARTIN"/>
    <property type="match status" value="1"/>
</dbReference>
<reference evidence="3 4" key="1">
    <citation type="submission" date="2019-06" db="EMBL/GenBank/DDBJ databases">
        <title>A chromosome-scale genome assembly of the striped catfish, Pangasianodon hypophthalmus.</title>
        <authorList>
            <person name="Wen M."/>
            <person name="Zahm M."/>
            <person name="Roques C."/>
            <person name="Cabau C."/>
            <person name="Klopp C."/>
            <person name="Donnadieu C."/>
            <person name="Jouanno E."/>
            <person name="Avarre J.-C."/>
            <person name="Campet M."/>
            <person name="Ha T.T.T."/>
            <person name="Dugue R."/>
            <person name="Lampietro C."/>
            <person name="Louis A."/>
            <person name="Herpin A."/>
            <person name="Echchiki A."/>
            <person name="Berthelot C."/>
            <person name="Parey E."/>
            <person name="Roest-Crollius H."/>
            <person name="Braasch I."/>
            <person name="Postlethwait J."/>
            <person name="Bobe J."/>
            <person name="Montfort J."/>
            <person name="Bouchez O."/>
            <person name="Begum T."/>
            <person name="Schartl M."/>
            <person name="Guiguen Y."/>
        </authorList>
    </citation>
    <scope>NUCLEOTIDE SEQUENCE [LARGE SCALE GENOMIC DNA]</scope>
    <source>
        <strain evidence="3 4">Indonesia</strain>
        <tissue evidence="3">Blood</tissue>
    </source>
</reference>
<dbReference type="Pfam" id="PF06911">
    <property type="entry name" value="Senescence"/>
    <property type="match status" value="1"/>
</dbReference>
<keyword evidence="4" id="KW-1185">Reference proteome</keyword>
<dbReference type="InterPro" id="IPR036181">
    <property type="entry name" value="MIT_dom_sf"/>
</dbReference>
<dbReference type="GO" id="GO:0005886">
    <property type="term" value="C:plasma membrane"/>
    <property type="evidence" value="ECO:0007669"/>
    <property type="project" value="TreeGrafter"/>
</dbReference>
<dbReference type="SUPFAM" id="SSF116846">
    <property type="entry name" value="MIT domain"/>
    <property type="match status" value="1"/>
</dbReference>
<comment type="caution">
    <text evidence="3">The sequence shown here is derived from an EMBL/GenBank/DDBJ whole genome shotgun (WGS) entry which is preliminary data.</text>
</comment>
<evidence type="ECO:0000313" key="3">
    <source>
        <dbReference type="EMBL" id="KAB5543461.1"/>
    </source>
</evidence>
<dbReference type="GO" id="GO:0030514">
    <property type="term" value="P:negative regulation of BMP signaling pathway"/>
    <property type="evidence" value="ECO:0007669"/>
    <property type="project" value="TreeGrafter"/>
</dbReference>
<dbReference type="GO" id="GO:0051301">
    <property type="term" value="P:cell division"/>
    <property type="evidence" value="ECO:0007669"/>
    <property type="project" value="TreeGrafter"/>
</dbReference>
<evidence type="ECO:0000259" key="2">
    <source>
        <dbReference type="Pfam" id="PF06911"/>
    </source>
</evidence>
<dbReference type="EMBL" id="VFJC01000018">
    <property type="protein sequence ID" value="KAB5543461.1"/>
    <property type="molecule type" value="Genomic_DNA"/>
</dbReference>
<dbReference type="InterPro" id="IPR045036">
    <property type="entry name" value="Spartin-like"/>
</dbReference>
<accession>A0A5N5LMY3</accession>
<evidence type="ECO:0000313" key="4">
    <source>
        <dbReference type="Proteomes" id="UP000327468"/>
    </source>
</evidence>
<feature type="compositionally biased region" description="Polar residues" evidence="1">
    <location>
        <begin position="539"/>
        <end position="549"/>
    </location>
</feature>